<dbReference type="EMBL" id="VLLF01000009">
    <property type="protein sequence ID" value="TWI82344.1"/>
    <property type="molecule type" value="Genomic_DNA"/>
</dbReference>
<dbReference type="SUPFAM" id="SSF103481">
    <property type="entry name" value="Multidrug resistance efflux transporter EmrE"/>
    <property type="match status" value="2"/>
</dbReference>
<feature type="domain" description="EamA" evidence="2">
    <location>
        <begin position="22"/>
        <end position="154"/>
    </location>
</feature>
<feature type="transmembrane region" description="Helical" evidence="1">
    <location>
        <begin position="53"/>
        <end position="72"/>
    </location>
</feature>
<keyword evidence="1" id="KW-1133">Transmembrane helix</keyword>
<feature type="transmembrane region" description="Helical" evidence="1">
    <location>
        <begin position="252"/>
        <end position="271"/>
    </location>
</feature>
<feature type="transmembrane region" description="Helical" evidence="1">
    <location>
        <begin position="21"/>
        <end position="41"/>
    </location>
</feature>
<keyword evidence="1" id="KW-0812">Transmembrane</keyword>
<keyword evidence="4" id="KW-1185">Reference proteome</keyword>
<feature type="transmembrane region" description="Helical" evidence="1">
    <location>
        <begin position="220"/>
        <end position="240"/>
    </location>
</feature>
<evidence type="ECO:0000259" key="2">
    <source>
        <dbReference type="Pfam" id="PF00892"/>
    </source>
</evidence>
<dbReference type="Proteomes" id="UP000320593">
    <property type="component" value="Unassembled WGS sequence"/>
</dbReference>
<name>A0A562SMY3_9HYPH</name>
<reference evidence="3 4" key="1">
    <citation type="submission" date="2019-07" db="EMBL/GenBank/DDBJ databases">
        <title>Genomic Encyclopedia of Archaeal and Bacterial Type Strains, Phase II (KMG-II): from individual species to whole genera.</title>
        <authorList>
            <person name="Goeker M."/>
        </authorList>
    </citation>
    <scope>NUCLEOTIDE SEQUENCE [LARGE SCALE GENOMIC DNA]</scope>
    <source>
        <strain evidence="3 4">ATCC BAA-252</strain>
    </source>
</reference>
<dbReference type="InterPro" id="IPR037185">
    <property type="entry name" value="EmrE-like"/>
</dbReference>
<evidence type="ECO:0000256" key="1">
    <source>
        <dbReference type="SAM" id="Phobius"/>
    </source>
</evidence>
<dbReference type="InterPro" id="IPR000620">
    <property type="entry name" value="EamA_dom"/>
</dbReference>
<feature type="transmembrane region" description="Helical" evidence="1">
    <location>
        <begin position="193"/>
        <end position="214"/>
    </location>
</feature>
<feature type="transmembrane region" description="Helical" evidence="1">
    <location>
        <begin position="140"/>
        <end position="158"/>
    </location>
</feature>
<evidence type="ECO:0000313" key="4">
    <source>
        <dbReference type="Proteomes" id="UP000320593"/>
    </source>
</evidence>
<feature type="transmembrane region" description="Helical" evidence="1">
    <location>
        <begin position="277"/>
        <end position="295"/>
    </location>
</feature>
<dbReference type="GO" id="GO:0016020">
    <property type="term" value="C:membrane"/>
    <property type="evidence" value="ECO:0007669"/>
    <property type="project" value="InterPro"/>
</dbReference>
<dbReference type="PANTHER" id="PTHR22911">
    <property type="entry name" value="ACYL-MALONYL CONDENSING ENZYME-RELATED"/>
    <property type="match status" value="1"/>
</dbReference>
<feature type="transmembrane region" description="Helical" evidence="1">
    <location>
        <begin position="109"/>
        <end position="128"/>
    </location>
</feature>
<feature type="transmembrane region" description="Helical" evidence="1">
    <location>
        <begin position="164"/>
        <end position="181"/>
    </location>
</feature>
<dbReference type="Pfam" id="PF00892">
    <property type="entry name" value="EamA"/>
    <property type="match status" value="2"/>
</dbReference>
<feature type="domain" description="EamA" evidence="2">
    <location>
        <begin position="163"/>
        <end position="289"/>
    </location>
</feature>
<proteinExistence type="predicted"/>
<dbReference type="RefSeq" id="WP_244300895.1">
    <property type="nucleotide sequence ID" value="NZ_SMLY01000084.1"/>
</dbReference>
<feature type="transmembrane region" description="Helical" evidence="1">
    <location>
        <begin position="84"/>
        <end position="103"/>
    </location>
</feature>
<organism evidence="3 4">
    <name type="scientific">Roseibium hamelinense</name>
    <dbReference type="NCBI Taxonomy" id="150831"/>
    <lineage>
        <taxon>Bacteria</taxon>
        <taxon>Pseudomonadati</taxon>
        <taxon>Pseudomonadota</taxon>
        <taxon>Alphaproteobacteria</taxon>
        <taxon>Hyphomicrobiales</taxon>
        <taxon>Stappiaceae</taxon>
        <taxon>Roseibium</taxon>
    </lineage>
</organism>
<evidence type="ECO:0000313" key="3">
    <source>
        <dbReference type="EMBL" id="TWI82344.1"/>
    </source>
</evidence>
<sequence>MPEPTIQANSVSSTAANTAPMAGIGLIILACLCFAILDATAKYLGSEIPPLQIVWVRFVTHVLIAAVLFQVWRRPGILRTRRPILQLVRALCLLGTTIFNFLAVQYLQLAETVAIMFAAPFVVTALAGPMLGEWAGPRRWAAIIVGFAGVLVVTQPGLGNIHWAAIYSVLAMLFYAVYALMTRQLTATESPTGMLILSGCVGALAMAPAGIAVWQAPPTAFFWVLLLSTGFWGALGHYLFIRAHGIASAPVLAPFIYVQIIWMVTLGYLVFADIPTLATLLGAGIVVSSGLYLLYREQRRKA</sequence>
<gene>
    <name evidence="3" type="ORF">JM93_03694</name>
</gene>
<accession>A0A562SMY3</accession>
<dbReference type="AlphaFoldDB" id="A0A562SMY3"/>
<comment type="caution">
    <text evidence="3">The sequence shown here is derived from an EMBL/GenBank/DDBJ whole genome shotgun (WGS) entry which is preliminary data.</text>
</comment>
<dbReference type="PANTHER" id="PTHR22911:SF103">
    <property type="entry name" value="BLR2811 PROTEIN"/>
    <property type="match status" value="1"/>
</dbReference>
<protein>
    <submittedName>
        <fullName evidence="3">EamA-like transporter family protein</fullName>
    </submittedName>
</protein>
<keyword evidence="1" id="KW-0472">Membrane</keyword>